<feature type="region of interest" description="Disordered" evidence="1">
    <location>
        <begin position="1"/>
        <end position="23"/>
    </location>
</feature>
<feature type="region of interest" description="Disordered" evidence="1">
    <location>
        <begin position="69"/>
        <end position="106"/>
    </location>
</feature>
<comment type="caution">
    <text evidence="2">The sequence shown here is derived from an EMBL/GenBank/DDBJ whole genome shotgun (WGS) entry which is preliminary data.</text>
</comment>
<reference evidence="3" key="1">
    <citation type="submission" date="2022-10" db="EMBL/GenBank/DDBJ databases">
        <title>Genome assembly of Pristionchus species.</title>
        <authorList>
            <person name="Yoshida K."/>
            <person name="Sommer R.J."/>
        </authorList>
    </citation>
    <scope>NUCLEOTIDE SEQUENCE [LARGE SCALE GENOMIC DNA]</scope>
    <source>
        <strain evidence="3">RS5460</strain>
    </source>
</reference>
<name>A0AAN5D7R2_9BILA</name>
<sequence length="106" mass="11602">SDRAVPVPAPIPVTSPPTSPAKKPIVYQKSRTYVKINAGQKMPTNGSDWPKSSMALTPEHLVTMKKEGEDTSAIGTPALNAQADKIIREEARRKQQESDNNNDDFD</sequence>
<gene>
    <name evidence="2" type="ORF">PMAYCL1PPCAC_27385</name>
</gene>
<proteinExistence type="predicted"/>
<feature type="non-terminal residue" evidence="2">
    <location>
        <position position="1"/>
    </location>
</feature>
<dbReference type="AlphaFoldDB" id="A0AAN5D7R2"/>
<feature type="compositionally biased region" description="Pro residues" evidence="1">
    <location>
        <begin position="7"/>
        <end position="19"/>
    </location>
</feature>
<keyword evidence="3" id="KW-1185">Reference proteome</keyword>
<dbReference type="EMBL" id="BTRK01000006">
    <property type="protein sequence ID" value="GMR57190.1"/>
    <property type="molecule type" value="Genomic_DNA"/>
</dbReference>
<organism evidence="2 3">
    <name type="scientific">Pristionchus mayeri</name>
    <dbReference type="NCBI Taxonomy" id="1317129"/>
    <lineage>
        <taxon>Eukaryota</taxon>
        <taxon>Metazoa</taxon>
        <taxon>Ecdysozoa</taxon>
        <taxon>Nematoda</taxon>
        <taxon>Chromadorea</taxon>
        <taxon>Rhabditida</taxon>
        <taxon>Rhabditina</taxon>
        <taxon>Diplogasteromorpha</taxon>
        <taxon>Diplogasteroidea</taxon>
        <taxon>Neodiplogasteridae</taxon>
        <taxon>Pristionchus</taxon>
    </lineage>
</organism>
<feature type="compositionally biased region" description="Basic and acidic residues" evidence="1">
    <location>
        <begin position="85"/>
        <end position="97"/>
    </location>
</feature>
<protein>
    <submittedName>
        <fullName evidence="2">Uncharacterized protein</fullName>
    </submittedName>
</protein>
<evidence type="ECO:0000256" key="1">
    <source>
        <dbReference type="SAM" id="MobiDB-lite"/>
    </source>
</evidence>
<dbReference type="Proteomes" id="UP001328107">
    <property type="component" value="Unassembled WGS sequence"/>
</dbReference>
<evidence type="ECO:0000313" key="2">
    <source>
        <dbReference type="EMBL" id="GMR57190.1"/>
    </source>
</evidence>
<evidence type="ECO:0000313" key="3">
    <source>
        <dbReference type="Proteomes" id="UP001328107"/>
    </source>
</evidence>
<accession>A0AAN5D7R2</accession>